<dbReference type="AlphaFoldDB" id="A0A9P1A0S5"/>
<gene>
    <name evidence="1" type="ORF">CEURO_LOCUS22373</name>
</gene>
<protein>
    <submittedName>
        <fullName evidence="1">Uncharacterized protein</fullName>
    </submittedName>
</protein>
<evidence type="ECO:0000313" key="2">
    <source>
        <dbReference type="Proteomes" id="UP001152484"/>
    </source>
</evidence>
<comment type="caution">
    <text evidence="1">The sequence shown here is derived from an EMBL/GenBank/DDBJ whole genome shotgun (WGS) entry which is preliminary data.</text>
</comment>
<keyword evidence="2" id="KW-1185">Reference proteome</keyword>
<evidence type="ECO:0000313" key="1">
    <source>
        <dbReference type="EMBL" id="CAH9119593.1"/>
    </source>
</evidence>
<dbReference type="Proteomes" id="UP001152484">
    <property type="component" value="Unassembled WGS sequence"/>
</dbReference>
<name>A0A9P1A0S5_CUSEU</name>
<dbReference type="OrthoDB" id="1326732at2759"/>
<accession>A0A9P1A0S5</accession>
<reference evidence="1" key="1">
    <citation type="submission" date="2022-07" db="EMBL/GenBank/DDBJ databases">
        <authorList>
            <person name="Macas J."/>
            <person name="Novak P."/>
            <person name="Neumann P."/>
        </authorList>
    </citation>
    <scope>NUCLEOTIDE SEQUENCE</scope>
</reference>
<dbReference type="EMBL" id="CAMAPE010000080">
    <property type="protein sequence ID" value="CAH9119593.1"/>
    <property type="molecule type" value="Genomic_DNA"/>
</dbReference>
<organism evidence="1 2">
    <name type="scientific">Cuscuta europaea</name>
    <name type="common">European dodder</name>
    <dbReference type="NCBI Taxonomy" id="41803"/>
    <lineage>
        <taxon>Eukaryota</taxon>
        <taxon>Viridiplantae</taxon>
        <taxon>Streptophyta</taxon>
        <taxon>Embryophyta</taxon>
        <taxon>Tracheophyta</taxon>
        <taxon>Spermatophyta</taxon>
        <taxon>Magnoliopsida</taxon>
        <taxon>eudicotyledons</taxon>
        <taxon>Gunneridae</taxon>
        <taxon>Pentapetalae</taxon>
        <taxon>asterids</taxon>
        <taxon>lamiids</taxon>
        <taxon>Solanales</taxon>
        <taxon>Convolvulaceae</taxon>
        <taxon>Cuscuteae</taxon>
        <taxon>Cuscuta</taxon>
        <taxon>Cuscuta subgen. Cuscuta</taxon>
    </lineage>
</organism>
<sequence>MEGTSNEMMAEFHKQLEAMKEEIRCEMAQQITFIQRENDVLRSQVQSVASIASNSRFSRRGDAMTAATRIVFRRICSIWMVWEELFMLAGHVNSLQSPSRHVYEKSLYLFDSNLSGSQ</sequence>
<proteinExistence type="predicted"/>